<dbReference type="RefSeq" id="WP_099644931.1">
    <property type="nucleotide sequence ID" value="NZ_KZ319288.1"/>
</dbReference>
<evidence type="ECO:0000313" key="2">
    <source>
        <dbReference type="EMBL" id="PHQ30096.1"/>
    </source>
</evidence>
<dbReference type="AlphaFoldDB" id="A0A2G1VTK4"/>
<keyword evidence="3" id="KW-1185">Reference proteome</keyword>
<keyword evidence="1" id="KW-0472">Membrane</keyword>
<sequence length="62" mass="6900">MIRNLVLILIILAMLLNILNFDLASFDLKSNQTWIFLGAILLAFIGSVLLVVNILKTNSAKE</sequence>
<accession>A0A2G1VTK4</accession>
<keyword evidence="1" id="KW-1133">Transmembrane helix</keyword>
<dbReference type="EMBL" id="NQXA01000002">
    <property type="protein sequence ID" value="PHQ30096.1"/>
    <property type="molecule type" value="Genomic_DNA"/>
</dbReference>
<evidence type="ECO:0008006" key="4">
    <source>
        <dbReference type="Google" id="ProtNLM"/>
    </source>
</evidence>
<evidence type="ECO:0000256" key="1">
    <source>
        <dbReference type="SAM" id="Phobius"/>
    </source>
</evidence>
<dbReference type="Proteomes" id="UP000229433">
    <property type="component" value="Unassembled WGS sequence"/>
</dbReference>
<keyword evidence="1" id="KW-0812">Transmembrane</keyword>
<proteinExistence type="predicted"/>
<comment type="caution">
    <text evidence="2">The sequence shown here is derived from an EMBL/GenBank/DDBJ whole genome shotgun (WGS) entry which is preliminary data.</text>
</comment>
<reference evidence="2 3" key="1">
    <citation type="submission" date="2017-08" db="EMBL/GenBank/DDBJ databases">
        <title>The whole genome shortgun sequences of strain Leeuwenhoekiella nanhaiensis G18 from the South China Sea.</title>
        <authorList>
            <person name="Liu Q."/>
        </authorList>
    </citation>
    <scope>NUCLEOTIDE SEQUENCE [LARGE SCALE GENOMIC DNA]</scope>
    <source>
        <strain evidence="2 3">G18</strain>
    </source>
</reference>
<gene>
    <name evidence="2" type="ORF">CJ305_03790</name>
</gene>
<evidence type="ECO:0000313" key="3">
    <source>
        <dbReference type="Proteomes" id="UP000229433"/>
    </source>
</evidence>
<organism evidence="2 3">
    <name type="scientific">Leeuwenhoekiella nanhaiensis</name>
    <dbReference type="NCBI Taxonomy" id="1655491"/>
    <lineage>
        <taxon>Bacteria</taxon>
        <taxon>Pseudomonadati</taxon>
        <taxon>Bacteroidota</taxon>
        <taxon>Flavobacteriia</taxon>
        <taxon>Flavobacteriales</taxon>
        <taxon>Flavobacteriaceae</taxon>
        <taxon>Leeuwenhoekiella</taxon>
    </lineage>
</organism>
<name>A0A2G1VTK4_9FLAO</name>
<protein>
    <recommendedName>
        <fullName evidence="4">DUF1049 domain-containing protein</fullName>
    </recommendedName>
</protein>
<feature type="transmembrane region" description="Helical" evidence="1">
    <location>
        <begin position="34"/>
        <end position="55"/>
    </location>
</feature>